<dbReference type="Gene3D" id="2.40.160.20">
    <property type="match status" value="1"/>
</dbReference>
<protein>
    <submittedName>
        <fullName evidence="4">Porin family protein</fullName>
    </submittedName>
</protein>
<reference evidence="4 5" key="1">
    <citation type="submission" date="2018-08" db="EMBL/GenBank/DDBJ databases">
        <title>Genomic taxonomy of the Vibrionaceae family.</title>
        <authorList>
            <person name="Gomez-Gil B."/>
            <person name="Tanaka M."/>
            <person name="Sawabe T."/>
            <person name="Enciso-Ibarra K."/>
        </authorList>
    </citation>
    <scope>NUCLEOTIDE SEQUENCE [LARGE SCALE GENOMIC DNA]</scope>
    <source>
        <strain evidence="4 5">CAIM 1831</strain>
    </source>
</reference>
<dbReference type="InterPro" id="IPR027385">
    <property type="entry name" value="Beta-barrel_OMP"/>
</dbReference>
<dbReference type="Pfam" id="PF13505">
    <property type="entry name" value="OMP_b-brl"/>
    <property type="match status" value="1"/>
</dbReference>
<evidence type="ECO:0000256" key="2">
    <source>
        <dbReference type="SAM" id="SignalP"/>
    </source>
</evidence>
<proteinExistence type="predicted"/>
<sequence length="196" mass="21550">MKNPSNWLVSSVLLSLSIGAQASVSITPFIGYTGGGSVEDQNERTYDIDPALNFAFAIETPLEQGRIGLFYSNQSSDLQNIGNASNIHYLQFQSSIYYPVSPQWQTYVGLGLGASYVDADWVDNKYGFSGSAFGGVEYEISKHFAFTAQVRWLGTVVDSDTSGACVLPTDGSSCFIKFETDWMNQFQSNIGITYRF</sequence>
<dbReference type="EMBL" id="CP032093">
    <property type="protein sequence ID" value="AXY01441.1"/>
    <property type="molecule type" value="Genomic_DNA"/>
</dbReference>
<keyword evidence="1 2" id="KW-0732">Signal</keyword>
<feature type="signal peptide" evidence="2">
    <location>
        <begin position="1"/>
        <end position="22"/>
    </location>
</feature>
<dbReference type="InterPro" id="IPR011250">
    <property type="entry name" value="OMP/PagP_B-barrel"/>
</dbReference>
<feature type="domain" description="Outer membrane protein beta-barrel" evidence="3">
    <location>
        <begin position="12"/>
        <end position="196"/>
    </location>
</feature>
<keyword evidence="5" id="KW-1185">Reference proteome</keyword>
<organism evidence="4 5">
    <name type="scientific">Vibrio alfacsensis</name>
    <dbReference type="NCBI Taxonomy" id="1074311"/>
    <lineage>
        <taxon>Bacteria</taxon>
        <taxon>Pseudomonadati</taxon>
        <taxon>Pseudomonadota</taxon>
        <taxon>Gammaproteobacteria</taxon>
        <taxon>Vibrionales</taxon>
        <taxon>Vibrionaceae</taxon>
        <taxon>Vibrio</taxon>
    </lineage>
</organism>
<gene>
    <name evidence="4" type="ORF">D1115_09985</name>
</gene>
<evidence type="ECO:0000313" key="4">
    <source>
        <dbReference type="EMBL" id="AXY01441.1"/>
    </source>
</evidence>
<evidence type="ECO:0000259" key="3">
    <source>
        <dbReference type="Pfam" id="PF13505"/>
    </source>
</evidence>
<accession>A0ABM6YUU6</accession>
<dbReference type="Proteomes" id="UP000262832">
    <property type="component" value="Chromosome I"/>
</dbReference>
<name>A0ABM6YUU6_9VIBR</name>
<evidence type="ECO:0000313" key="5">
    <source>
        <dbReference type="Proteomes" id="UP000262832"/>
    </source>
</evidence>
<evidence type="ECO:0000256" key="1">
    <source>
        <dbReference type="ARBA" id="ARBA00022729"/>
    </source>
</evidence>
<dbReference type="RefSeq" id="WP_128811208.1">
    <property type="nucleotide sequence ID" value="NZ_CP032093.1"/>
</dbReference>
<dbReference type="SUPFAM" id="SSF56925">
    <property type="entry name" value="OMPA-like"/>
    <property type="match status" value="1"/>
</dbReference>
<feature type="chain" id="PRO_5046648350" evidence="2">
    <location>
        <begin position="23"/>
        <end position="196"/>
    </location>
</feature>